<feature type="transmembrane region" description="Helical" evidence="1">
    <location>
        <begin position="123"/>
        <end position="144"/>
    </location>
</feature>
<feature type="transmembrane region" description="Helical" evidence="1">
    <location>
        <begin position="165"/>
        <end position="185"/>
    </location>
</feature>
<feature type="transmembrane region" description="Helical" evidence="1">
    <location>
        <begin position="238"/>
        <end position="259"/>
    </location>
</feature>
<protein>
    <submittedName>
        <fullName evidence="2">Uncharacterized protein</fullName>
    </submittedName>
</protein>
<sequence>MTLCIFSFLYKDNPFYKAAEHLFVGVSAGYVAVLSFWQQVQPNLFGRLWPSRVDVDDGSILTSIWYAIYEIFNVITTGFGVLDRSIFPEGGIKGFEEIRIIYMIPFILGIFMLLRLVPKLGWLARWAIAYIVGMAAGLRFYGFLNSNVLNQIKASAIDFTSDWGTIINGLIVFIGTLTGLIYFFYSTEHKGVVGRLSRIGIYFLMIKFGAAFGFAVMGRISLLIGQFNYLTDYSTKEYNYATPIILILIMICLAIWSFMGKDERKNEILA</sequence>
<accession>A0A381ZAI4</accession>
<gene>
    <name evidence="2" type="ORF">METZ01_LOCUS138805</name>
</gene>
<dbReference type="AlphaFoldDB" id="A0A381ZAI4"/>
<feature type="transmembrane region" description="Helical" evidence="1">
    <location>
        <begin position="60"/>
        <end position="79"/>
    </location>
</feature>
<evidence type="ECO:0000256" key="1">
    <source>
        <dbReference type="SAM" id="Phobius"/>
    </source>
</evidence>
<evidence type="ECO:0000313" key="2">
    <source>
        <dbReference type="EMBL" id="SVA85951.1"/>
    </source>
</evidence>
<feature type="transmembrane region" description="Helical" evidence="1">
    <location>
        <begin position="100"/>
        <end position="117"/>
    </location>
</feature>
<feature type="transmembrane region" description="Helical" evidence="1">
    <location>
        <begin position="197"/>
        <end position="217"/>
    </location>
</feature>
<proteinExistence type="predicted"/>
<dbReference type="EMBL" id="UINC01020475">
    <property type="protein sequence ID" value="SVA85951.1"/>
    <property type="molecule type" value="Genomic_DNA"/>
</dbReference>
<organism evidence="2">
    <name type="scientific">marine metagenome</name>
    <dbReference type="NCBI Taxonomy" id="408172"/>
    <lineage>
        <taxon>unclassified sequences</taxon>
        <taxon>metagenomes</taxon>
        <taxon>ecological metagenomes</taxon>
    </lineage>
</organism>
<feature type="transmembrane region" description="Helical" evidence="1">
    <location>
        <begin position="21"/>
        <end position="40"/>
    </location>
</feature>
<keyword evidence="1" id="KW-0812">Transmembrane</keyword>
<reference evidence="2" key="1">
    <citation type="submission" date="2018-05" db="EMBL/GenBank/DDBJ databases">
        <authorList>
            <person name="Lanie J.A."/>
            <person name="Ng W.-L."/>
            <person name="Kazmierczak K.M."/>
            <person name="Andrzejewski T.M."/>
            <person name="Davidsen T.M."/>
            <person name="Wayne K.J."/>
            <person name="Tettelin H."/>
            <person name="Glass J.I."/>
            <person name="Rusch D."/>
            <person name="Podicherti R."/>
            <person name="Tsui H.-C.T."/>
            <person name="Winkler M.E."/>
        </authorList>
    </citation>
    <scope>NUCLEOTIDE SEQUENCE</scope>
</reference>
<keyword evidence="1" id="KW-1133">Transmembrane helix</keyword>
<keyword evidence="1" id="KW-0472">Membrane</keyword>
<name>A0A381ZAI4_9ZZZZ</name>